<dbReference type="FunFam" id="3.40.630.10:FF:000066">
    <property type="entry name" value="M28 family peptidase"/>
    <property type="match status" value="1"/>
</dbReference>
<dbReference type="SUPFAM" id="SSF49785">
    <property type="entry name" value="Galactose-binding domain-like"/>
    <property type="match status" value="1"/>
</dbReference>
<evidence type="ECO:0000313" key="7">
    <source>
        <dbReference type="EMBL" id="MBG6140169.1"/>
    </source>
</evidence>
<dbReference type="InterPro" id="IPR007484">
    <property type="entry name" value="Peptidase_M28"/>
</dbReference>
<keyword evidence="7" id="KW-0031">Aminopeptidase</keyword>
<evidence type="ECO:0000256" key="3">
    <source>
        <dbReference type="ARBA" id="ARBA00022723"/>
    </source>
</evidence>
<evidence type="ECO:0000256" key="4">
    <source>
        <dbReference type="ARBA" id="ARBA00022801"/>
    </source>
</evidence>
<dbReference type="Gene3D" id="2.60.120.260">
    <property type="entry name" value="Galactose-binding domain-like"/>
    <property type="match status" value="1"/>
</dbReference>
<evidence type="ECO:0000256" key="2">
    <source>
        <dbReference type="ARBA" id="ARBA00022670"/>
    </source>
</evidence>
<dbReference type="GO" id="GO:0004177">
    <property type="term" value="F:aminopeptidase activity"/>
    <property type="evidence" value="ECO:0007669"/>
    <property type="project" value="UniProtKB-KW"/>
</dbReference>
<dbReference type="RefSeq" id="WP_197006742.1">
    <property type="nucleotide sequence ID" value="NZ_BONS01000006.1"/>
</dbReference>
<keyword evidence="3" id="KW-0479">Metal-binding</keyword>
<dbReference type="InterPro" id="IPR045175">
    <property type="entry name" value="M28_fam"/>
</dbReference>
<evidence type="ECO:0000313" key="8">
    <source>
        <dbReference type="Proteomes" id="UP000622552"/>
    </source>
</evidence>
<gene>
    <name evidence="7" type="ORF">IW245_006363</name>
</gene>
<dbReference type="AlphaFoldDB" id="A0A8J7GJ21"/>
<keyword evidence="8" id="KW-1185">Reference proteome</keyword>
<dbReference type="Pfam" id="PF04389">
    <property type="entry name" value="Peptidase_M28"/>
    <property type="match status" value="1"/>
</dbReference>
<dbReference type="PROSITE" id="PS51829">
    <property type="entry name" value="P_HOMO_B"/>
    <property type="match status" value="1"/>
</dbReference>
<dbReference type="InterPro" id="IPR002884">
    <property type="entry name" value="P_dom"/>
</dbReference>
<evidence type="ECO:0000256" key="5">
    <source>
        <dbReference type="SAM" id="SignalP"/>
    </source>
</evidence>
<name>A0A8J7GJ21_9ACTN</name>
<dbReference type="Gene3D" id="3.40.630.10">
    <property type="entry name" value="Zn peptidases"/>
    <property type="match status" value="1"/>
</dbReference>
<comment type="caution">
    <text evidence="7">The sequence shown here is derived from an EMBL/GenBank/DDBJ whole genome shotgun (WGS) entry which is preliminary data.</text>
</comment>
<dbReference type="PANTHER" id="PTHR12147">
    <property type="entry name" value="METALLOPEPTIDASE M28 FAMILY MEMBER"/>
    <property type="match status" value="1"/>
</dbReference>
<proteinExistence type="inferred from homology"/>
<feature type="chain" id="PRO_5035223970" evidence="5">
    <location>
        <begin position="28"/>
        <end position="447"/>
    </location>
</feature>
<evidence type="ECO:0000256" key="1">
    <source>
        <dbReference type="ARBA" id="ARBA00005957"/>
    </source>
</evidence>
<accession>A0A8J7GJ21</accession>
<feature type="signal peptide" evidence="5">
    <location>
        <begin position="1"/>
        <end position="27"/>
    </location>
</feature>
<protein>
    <submittedName>
        <fullName evidence="7">Aminopeptidase S</fullName>
        <ecNumber evidence="7">3.4.11.24</ecNumber>
    </submittedName>
</protein>
<reference evidence="7" key="1">
    <citation type="submission" date="2020-11" db="EMBL/GenBank/DDBJ databases">
        <title>Sequencing the genomes of 1000 actinobacteria strains.</title>
        <authorList>
            <person name="Klenk H.-P."/>
        </authorList>
    </citation>
    <scope>NUCLEOTIDE SEQUENCE</scope>
    <source>
        <strain evidence="7">DSM 45356</strain>
    </source>
</reference>
<dbReference type="GO" id="GO:0046872">
    <property type="term" value="F:metal ion binding"/>
    <property type="evidence" value="ECO:0007669"/>
    <property type="project" value="UniProtKB-KW"/>
</dbReference>
<dbReference type="GO" id="GO:0008235">
    <property type="term" value="F:metalloexopeptidase activity"/>
    <property type="evidence" value="ECO:0007669"/>
    <property type="project" value="InterPro"/>
</dbReference>
<dbReference type="InterPro" id="IPR008979">
    <property type="entry name" value="Galactose-bd-like_sf"/>
</dbReference>
<dbReference type="Pfam" id="PF01483">
    <property type="entry name" value="P_proprotein"/>
    <property type="match status" value="1"/>
</dbReference>
<keyword evidence="4 7" id="KW-0378">Hydrolase</keyword>
<dbReference type="GO" id="GO:0006508">
    <property type="term" value="P:proteolysis"/>
    <property type="evidence" value="ECO:0007669"/>
    <property type="project" value="UniProtKB-KW"/>
</dbReference>
<feature type="domain" description="P/Homo B" evidence="6">
    <location>
        <begin position="326"/>
        <end position="447"/>
    </location>
</feature>
<evidence type="ECO:0000259" key="6">
    <source>
        <dbReference type="PROSITE" id="PS51829"/>
    </source>
</evidence>
<keyword evidence="2" id="KW-0645">Protease</keyword>
<organism evidence="7 8">
    <name type="scientific">Longispora fulva</name>
    <dbReference type="NCBI Taxonomy" id="619741"/>
    <lineage>
        <taxon>Bacteria</taxon>
        <taxon>Bacillati</taxon>
        <taxon>Actinomycetota</taxon>
        <taxon>Actinomycetes</taxon>
        <taxon>Micromonosporales</taxon>
        <taxon>Micromonosporaceae</taxon>
        <taxon>Longispora</taxon>
    </lineage>
</organism>
<sequence length="447" mass="46273">MRKLPLTAATAAILAVGAALVSPLANAAPTPTLASLPNGAPDIAVASVKAHLTQFQTIANNNGGNRCLGSTGYRASVDYVKQQATAAGFTVSEQSFTSGGKTSYNVLAELPGADTTKVIMLGAHLDSVCAGPGVNDDGSGSAANLAVAAAFKAARAVPGITVRFGWWGSEEQGMVGSNYYVSHLSAAEKARIVGYLNFDMVGSPNPGYFVYRNDAGYESLIKEYFALINVPTEIETEGDGRSDHAPFENAGIRVGGTFSGADYIKTAAQAQKWGGTSGQAFDPCYHRSCDTSSNIDDTSLDRHSDAISYALWALTGPASSPSPTPTATPTGGSCAPVTNGTDVAIPDHGAAVTSTVTISGCNRNASASTKVAVVIPHTYRGDIRIDLVAPNGTSYRLKTESNDSAANINTTYTVNVSTQAANGTWTLKVQDMYSADTGKIDSWTLTV</sequence>
<dbReference type="GO" id="GO:0004252">
    <property type="term" value="F:serine-type endopeptidase activity"/>
    <property type="evidence" value="ECO:0007669"/>
    <property type="project" value="InterPro"/>
</dbReference>
<dbReference type="Proteomes" id="UP000622552">
    <property type="component" value="Unassembled WGS sequence"/>
</dbReference>
<dbReference type="EMBL" id="JADOUF010000001">
    <property type="protein sequence ID" value="MBG6140169.1"/>
    <property type="molecule type" value="Genomic_DNA"/>
</dbReference>
<dbReference type="PANTHER" id="PTHR12147:SF26">
    <property type="entry name" value="PEPTIDASE M28 DOMAIN-CONTAINING PROTEIN"/>
    <property type="match status" value="1"/>
</dbReference>
<dbReference type="EC" id="3.4.11.24" evidence="7"/>
<dbReference type="SUPFAM" id="SSF53187">
    <property type="entry name" value="Zn-dependent exopeptidases"/>
    <property type="match status" value="1"/>
</dbReference>
<keyword evidence="5" id="KW-0732">Signal</keyword>
<comment type="similarity">
    <text evidence="1">Belongs to the peptidase M28 family. M28A subfamily.</text>
</comment>